<comment type="caution">
    <text evidence="5">The sequence shown here is derived from an EMBL/GenBank/DDBJ whole genome shotgun (WGS) entry which is preliminary data.</text>
</comment>
<comment type="subcellular location">
    <subcellularLocation>
        <location evidence="1">Cell envelope</location>
    </subcellularLocation>
</comment>
<dbReference type="InterPro" id="IPR050465">
    <property type="entry name" value="UPF0194_transport"/>
</dbReference>
<name>A0ABX1P395_9CYAN</name>
<evidence type="ECO:0000256" key="2">
    <source>
        <dbReference type="ARBA" id="ARBA00023054"/>
    </source>
</evidence>
<dbReference type="Gene3D" id="2.40.50.100">
    <property type="match status" value="1"/>
</dbReference>
<keyword evidence="2 3" id="KW-0175">Coiled coil</keyword>
<dbReference type="Proteomes" id="UP000718564">
    <property type="component" value="Unassembled WGS sequence"/>
</dbReference>
<sequence length="435" mass="47788">MVRDATASGSSFFKHSRRPLTILAAVITFVVAGVTTYRFWQLQSHKSNEIQKSHQTISKIIKVVALGRLEPQGEVIKISAPTSSQESRVGQLLVKEGQEVKTGQVIAILDSKDRLQAAVVKAQQQVKVKQANLAKVQAGAKQGEIEAQKATVERLKAQWEGERIAQEEAIARLKAQSQGDKIAQQATVEKLQAQLNNAQAEYQRNHQLYSNGAISKSSFDSKRLSVDTATQQLKEARAILTRIDDTSSRQISEAQAVLTRINTTLSQQISEAKATLQKIAEVRPVDVEAAKAEVDDAIAQVNQAQKDLQQAYVRTPQNAQVLEIHTRAGEVVSSDGIVEIGQTSQMYAVAEVYQSDISKIRPGQDVRIISDSLPGELQGKVERIGLQVRRQSVINTDPSTNIDARIVEVHIRLDKISSQKAAQFTNLQVKVVISL</sequence>
<dbReference type="Gene3D" id="2.40.30.170">
    <property type="match status" value="1"/>
</dbReference>
<dbReference type="PANTHER" id="PTHR32347">
    <property type="entry name" value="EFFLUX SYSTEM COMPONENT YKNX-RELATED"/>
    <property type="match status" value="1"/>
</dbReference>
<keyword evidence="6" id="KW-1185">Reference proteome</keyword>
<dbReference type="NCBIfam" id="TIGR02971">
    <property type="entry name" value="heterocyst_DevB"/>
    <property type="match status" value="1"/>
</dbReference>
<evidence type="ECO:0000256" key="3">
    <source>
        <dbReference type="SAM" id="Coils"/>
    </source>
</evidence>
<feature type="transmembrane region" description="Helical" evidence="4">
    <location>
        <begin position="20"/>
        <end position="40"/>
    </location>
</feature>
<dbReference type="PRINTS" id="PR01490">
    <property type="entry name" value="RTXTOXIND"/>
</dbReference>
<keyword evidence="4" id="KW-0812">Transmembrane</keyword>
<dbReference type="PANTHER" id="PTHR32347:SF27">
    <property type="entry name" value="RND EFFLUX PUMP MEMBRANE FUSION PROTEIN BARREL-SANDWICH DOMAIN-CONTAINING PROTEIN"/>
    <property type="match status" value="1"/>
</dbReference>
<accession>A0ABX1P395</accession>
<keyword evidence="4" id="KW-0472">Membrane</keyword>
<evidence type="ECO:0000313" key="6">
    <source>
        <dbReference type="Proteomes" id="UP000718564"/>
    </source>
</evidence>
<dbReference type="InterPro" id="IPR014315">
    <property type="entry name" value="ABC_heterocyst_DevB"/>
</dbReference>
<feature type="coiled-coil region" evidence="3">
    <location>
        <begin position="156"/>
        <end position="208"/>
    </location>
</feature>
<protein>
    <submittedName>
        <fullName evidence="5">HlyD family secretion protein</fullName>
    </submittedName>
</protein>
<keyword evidence="4" id="KW-1133">Transmembrane helix</keyword>
<evidence type="ECO:0000256" key="1">
    <source>
        <dbReference type="ARBA" id="ARBA00004196"/>
    </source>
</evidence>
<organism evidence="5 6">
    <name type="scientific">Brasilonema bromeliae SPC951</name>
    <dbReference type="NCBI Taxonomy" id="385972"/>
    <lineage>
        <taxon>Bacteria</taxon>
        <taxon>Bacillati</taxon>
        <taxon>Cyanobacteriota</taxon>
        <taxon>Cyanophyceae</taxon>
        <taxon>Nostocales</taxon>
        <taxon>Scytonemataceae</taxon>
        <taxon>Brasilonema</taxon>
        <taxon>Bromeliae group (in: Brasilonema)</taxon>
    </lineage>
</organism>
<reference evidence="5 6" key="1">
    <citation type="submission" date="2018-06" db="EMBL/GenBank/DDBJ databases">
        <title>Comparative genomics of Brasilonema spp. strains.</title>
        <authorList>
            <person name="Alvarenga D.O."/>
            <person name="Fiore M.F."/>
            <person name="Varani A.M."/>
        </authorList>
    </citation>
    <scope>NUCLEOTIDE SEQUENCE [LARGE SCALE GENOMIC DNA]</scope>
    <source>
        <strain evidence="5 6">SPC951</strain>
    </source>
</reference>
<evidence type="ECO:0000313" key="5">
    <source>
        <dbReference type="EMBL" id="NMG18196.1"/>
    </source>
</evidence>
<dbReference type="RefSeq" id="WP_169153492.1">
    <property type="nucleotide sequence ID" value="NZ_CAWPJE010000237.1"/>
</dbReference>
<gene>
    <name evidence="5" type="ORF">DP116_01535</name>
</gene>
<dbReference type="SUPFAM" id="SSF111369">
    <property type="entry name" value="HlyD-like secretion proteins"/>
    <property type="match status" value="2"/>
</dbReference>
<feature type="coiled-coil region" evidence="3">
    <location>
        <begin position="287"/>
        <end position="314"/>
    </location>
</feature>
<proteinExistence type="predicted"/>
<dbReference type="Gene3D" id="1.10.287.470">
    <property type="entry name" value="Helix hairpin bin"/>
    <property type="match status" value="1"/>
</dbReference>
<dbReference type="EMBL" id="QMEB01000006">
    <property type="protein sequence ID" value="NMG18196.1"/>
    <property type="molecule type" value="Genomic_DNA"/>
</dbReference>
<evidence type="ECO:0000256" key="4">
    <source>
        <dbReference type="SAM" id="Phobius"/>
    </source>
</evidence>